<proteinExistence type="predicted"/>
<evidence type="ECO:0000313" key="2">
    <source>
        <dbReference type="Proteomes" id="UP001620597"/>
    </source>
</evidence>
<keyword evidence="2" id="KW-1185">Reference proteome</keyword>
<protein>
    <recommendedName>
        <fullName evidence="3">DNA-binding protein</fullName>
    </recommendedName>
</protein>
<name>A0ABW8NKN0_9GAMM</name>
<accession>A0ABW8NKN0</accession>
<dbReference type="RefSeq" id="WP_416206273.1">
    <property type="nucleotide sequence ID" value="NZ_JBBKTX010000014.1"/>
</dbReference>
<dbReference type="Proteomes" id="UP001620597">
    <property type="component" value="Unassembled WGS sequence"/>
</dbReference>
<dbReference type="Gene3D" id="1.10.260.40">
    <property type="entry name" value="lambda repressor-like DNA-binding domains"/>
    <property type="match status" value="1"/>
</dbReference>
<organism evidence="1 2">
    <name type="scientific">Oceanobacter antarcticus</name>
    <dbReference type="NCBI Taxonomy" id="3133425"/>
    <lineage>
        <taxon>Bacteria</taxon>
        <taxon>Pseudomonadati</taxon>
        <taxon>Pseudomonadota</taxon>
        <taxon>Gammaproteobacteria</taxon>
        <taxon>Oceanospirillales</taxon>
        <taxon>Oceanospirillaceae</taxon>
        <taxon>Oceanobacter</taxon>
    </lineage>
</organism>
<dbReference type="EMBL" id="JBBKTX010000014">
    <property type="protein sequence ID" value="MFK4753205.1"/>
    <property type="molecule type" value="Genomic_DNA"/>
</dbReference>
<comment type="caution">
    <text evidence="1">The sequence shown here is derived from an EMBL/GenBank/DDBJ whole genome shotgun (WGS) entry which is preliminary data.</text>
</comment>
<reference evidence="1 2" key="1">
    <citation type="submission" date="2024-03" db="EMBL/GenBank/DDBJ databases">
        <title>High-quality draft genome sequence of Oceanobacter sp. wDCs-4.</title>
        <authorList>
            <person name="Dong C."/>
        </authorList>
    </citation>
    <scope>NUCLEOTIDE SEQUENCE [LARGE SCALE GENOMIC DNA]</scope>
    <source>
        <strain evidence="2">wDCs-4</strain>
    </source>
</reference>
<gene>
    <name evidence="1" type="ORF">WG929_12350</name>
</gene>
<evidence type="ECO:0008006" key="3">
    <source>
        <dbReference type="Google" id="ProtNLM"/>
    </source>
</evidence>
<sequence length="83" mass="9409">MGDVVDRLNLLLDLEQVKMPWLEQQTGIKSGKWHKVKRRENEMKASELAVLGTVWPEYAYWLMTGLELPAAGQISPITKRASG</sequence>
<dbReference type="InterPro" id="IPR010982">
    <property type="entry name" value="Lambda_DNA-bd_dom_sf"/>
</dbReference>
<evidence type="ECO:0000313" key="1">
    <source>
        <dbReference type="EMBL" id="MFK4753205.1"/>
    </source>
</evidence>